<dbReference type="GO" id="GO:0004803">
    <property type="term" value="F:transposase activity"/>
    <property type="evidence" value="ECO:0007669"/>
    <property type="project" value="InterPro"/>
</dbReference>
<dbReference type="EMBL" id="QDDL01000012">
    <property type="protein sequence ID" value="PVZ64546.1"/>
    <property type="molecule type" value="Genomic_DNA"/>
</dbReference>
<evidence type="ECO:0000256" key="1">
    <source>
        <dbReference type="ARBA" id="ARBA00009964"/>
    </source>
</evidence>
<dbReference type="AlphaFoldDB" id="A0A2V1GS44"/>
<comment type="similarity">
    <text evidence="1">Belongs to the transposase 8 family.</text>
</comment>
<dbReference type="SUPFAM" id="SSF48295">
    <property type="entry name" value="TrpR-like"/>
    <property type="match status" value="1"/>
</dbReference>
<dbReference type="GO" id="GO:0006313">
    <property type="term" value="P:DNA transposition"/>
    <property type="evidence" value="ECO:0007669"/>
    <property type="project" value="InterPro"/>
</dbReference>
<name>A0A2V1GS44_9GAMM</name>
<gene>
    <name evidence="3" type="ORF">DC094_19745</name>
</gene>
<organism evidence="3 4">
    <name type="scientific">Pelagibaculum spongiae</name>
    <dbReference type="NCBI Taxonomy" id="2080658"/>
    <lineage>
        <taxon>Bacteria</taxon>
        <taxon>Pseudomonadati</taxon>
        <taxon>Pseudomonadota</taxon>
        <taxon>Gammaproteobacteria</taxon>
        <taxon>Oceanospirillales</taxon>
        <taxon>Pelagibaculum</taxon>
    </lineage>
</organism>
<dbReference type="InterPro" id="IPR002514">
    <property type="entry name" value="Transposase_8"/>
</dbReference>
<comment type="caution">
    <text evidence="3">The sequence shown here is derived from an EMBL/GenBank/DDBJ whole genome shotgun (WGS) entry which is preliminary data.</text>
</comment>
<evidence type="ECO:0008006" key="5">
    <source>
        <dbReference type="Google" id="ProtNLM"/>
    </source>
</evidence>
<dbReference type="GO" id="GO:0043565">
    <property type="term" value="F:sequence-specific DNA binding"/>
    <property type="evidence" value="ECO:0007669"/>
    <property type="project" value="InterPro"/>
</dbReference>
<feature type="region of interest" description="Disordered" evidence="2">
    <location>
        <begin position="116"/>
        <end position="140"/>
    </location>
</feature>
<dbReference type="InterPro" id="IPR010921">
    <property type="entry name" value="Trp_repressor/repl_initiator"/>
</dbReference>
<evidence type="ECO:0000256" key="2">
    <source>
        <dbReference type="SAM" id="MobiDB-lite"/>
    </source>
</evidence>
<dbReference type="Proteomes" id="UP000244906">
    <property type="component" value="Unassembled WGS sequence"/>
</dbReference>
<sequence>MAGITDMPSYSEERKHAVLKRLLPPQSLSIAVLAKEEGISEAALYNWRKRFNLSGHPVPEKHLSSEQWSAEAKLAVVLETARFNEADLSEYCREKGLYPDQIKQWKQACVHGNQSVVKASKTPRKTLKEKENENKIKSKS</sequence>
<accession>A0A2V1GS44</accession>
<protein>
    <recommendedName>
        <fullName evidence="5">IS3 family transposase</fullName>
    </recommendedName>
</protein>
<dbReference type="InterPro" id="IPR009057">
    <property type="entry name" value="Homeodomain-like_sf"/>
</dbReference>
<evidence type="ECO:0000313" key="4">
    <source>
        <dbReference type="Proteomes" id="UP000244906"/>
    </source>
</evidence>
<feature type="compositionally biased region" description="Basic and acidic residues" evidence="2">
    <location>
        <begin position="126"/>
        <end position="140"/>
    </location>
</feature>
<dbReference type="SUPFAM" id="SSF46689">
    <property type="entry name" value="Homeodomain-like"/>
    <property type="match status" value="1"/>
</dbReference>
<dbReference type="Pfam" id="PF01527">
    <property type="entry name" value="HTH_Tnp_1"/>
    <property type="match status" value="1"/>
</dbReference>
<proteinExistence type="inferred from homology"/>
<reference evidence="3 4" key="1">
    <citation type="submission" date="2018-04" db="EMBL/GenBank/DDBJ databases">
        <title>Thalassorhabdus spongiae gen. nov., sp. nov., isolated from a marine sponge in South-West Iceland.</title>
        <authorList>
            <person name="Knobloch S."/>
            <person name="Daussin A."/>
            <person name="Johannsson R."/>
            <person name="Marteinsson V.T."/>
        </authorList>
    </citation>
    <scope>NUCLEOTIDE SEQUENCE [LARGE SCALE GENOMIC DNA]</scope>
    <source>
        <strain evidence="3 4">Hp12</strain>
    </source>
</reference>
<keyword evidence="4" id="KW-1185">Reference proteome</keyword>
<evidence type="ECO:0000313" key="3">
    <source>
        <dbReference type="EMBL" id="PVZ64546.1"/>
    </source>
</evidence>